<dbReference type="Pfam" id="PF07690">
    <property type="entry name" value="MFS_1"/>
    <property type="match status" value="1"/>
</dbReference>
<dbReference type="STRING" id="642780.SAMN04488570_2271"/>
<dbReference type="PANTHER" id="PTHR23501:SF154">
    <property type="entry name" value="MULTIDRUG-EFFLUX TRANSPORTER RV1634-RELATED"/>
    <property type="match status" value="1"/>
</dbReference>
<keyword evidence="2 5" id="KW-0812">Transmembrane</keyword>
<dbReference type="InterPro" id="IPR011701">
    <property type="entry name" value="MFS"/>
</dbReference>
<feature type="transmembrane region" description="Helical" evidence="5">
    <location>
        <begin position="336"/>
        <end position="356"/>
    </location>
</feature>
<comment type="subcellular location">
    <subcellularLocation>
        <location evidence="1">Cell membrane</location>
        <topology evidence="1">Multi-pass membrane protein</topology>
    </subcellularLocation>
</comment>
<proteinExistence type="predicted"/>
<feature type="transmembrane region" description="Helical" evidence="5">
    <location>
        <begin position="271"/>
        <end position="291"/>
    </location>
</feature>
<feature type="transmembrane region" description="Helical" evidence="5">
    <location>
        <begin position="65"/>
        <end position="85"/>
    </location>
</feature>
<feature type="transmembrane region" description="Helical" evidence="5">
    <location>
        <begin position="150"/>
        <end position="169"/>
    </location>
</feature>
<dbReference type="GO" id="GO:0022857">
    <property type="term" value="F:transmembrane transporter activity"/>
    <property type="evidence" value="ECO:0007669"/>
    <property type="project" value="InterPro"/>
</dbReference>
<keyword evidence="4 5" id="KW-0472">Membrane</keyword>
<dbReference type="InterPro" id="IPR036259">
    <property type="entry name" value="MFS_trans_sf"/>
</dbReference>
<sequence length="432" mass="43419">MGMFGLIAFAAFEAMAVTTVMPTVARDLDGFDLYALSFAAPLASGVVGMVGAGAWSDRVGPRGPLLVAMALFSLGLLVCGTAPTMEVLIAGRVVQGLGGGALVVGVYVVVGLVYPSALQPAIFASFAAAWVLPSLFGPGLAALVAGAVGWRWVFTGTIVVVLLALVLIAPTLRRMVAHPEGTATSVSRLGWACVAAVAVLALELLGSGGSLAKVAAGGALVLVLVALARLLPVGTLVGRRGLPAVVATRGLLAASFFSAEAYVVYVLQDRWGLSVGHAGIALTVVGVVWALASQVQSRLGARISHERAMRWGTAVVLTGLVVLVAAVALRGRGSDLPAVLPVAAYVLAGAGMGFAYPRTSVAMLAESTDRDRGLNTSALSVADSLGAALALSVSGVAFAAARSSGADPFLVVYALAAAIGVLGALVAVRTRT</sequence>
<dbReference type="Gene3D" id="1.20.1720.10">
    <property type="entry name" value="Multidrug resistance protein D"/>
    <property type="match status" value="1"/>
</dbReference>
<protein>
    <submittedName>
        <fullName evidence="7">Predicted arabinose efflux permease, MFS family</fullName>
    </submittedName>
</protein>
<dbReference type="EMBL" id="LT629757">
    <property type="protein sequence ID" value="SDS61067.1"/>
    <property type="molecule type" value="Genomic_DNA"/>
</dbReference>
<feature type="transmembrane region" description="Helical" evidence="5">
    <location>
        <begin position="32"/>
        <end position="53"/>
    </location>
</feature>
<dbReference type="GO" id="GO:0005886">
    <property type="term" value="C:plasma membrane"/>
    <property type="evidence" value="ECO:0007669"/>
    <property type="project" value="UniProtKB-SubCell"/>
</dbReference>
<dbReference type="PANTHER" id="PTHR23501">
    <property type="entry name" value="MAJOR FACILITATOR SUPERFAMILY"/>
    <property type="match status" value="1"/>
</dbReference>
<dbReference type="PROSITE" id="PS50850">
    <property type="entry name" value="MFS"/>
    <property type="match status" value="1"/>
</dbReference>
<feature type="transmembrane region" description="Helical" evidence="5">
    <location>
        <begin position="189"/>
        <end position="208"/>
    </location>
</feature>
<gene>
    <name evidence="7" type="ORF">SAMN04488570_2271</name>
</gene>
<evidence type="ECO:0000256" key="5">
    <source>
        <dbReference type="SAM" id="Phobius"/>
    </source>
</evidence>
<organism evidence="7 8">
    <name type="scientific">Nocardioides scoriae</name>
    <dbReference type="NCBI Taxonomy" id="642780"/>
    <lineage>
        <taxon>Bacteria</taxon>
        <taxon>Bacillati</taxon>
        <taxon>Actinomycetota</taxon>
        <taxon>Actinomycetes</taxon>
        <taxon>Propionibacteriales</taxon>
        <taxon>Nocardioidaceae</taxon>
        <taxon>Nocardioides</taxon>
    </lineage>
</organism>
<evidence type="ECO:0000256" key="1">
    <source>
        <dbReference type="ARBA" id="ARBA00004651"/>
    </source>
</evidence>
<evidence type="ECO:0000256" key="4">
    <source>
        <dbReference type="ARBA" id="ARBA00023136"/>
    </source>
</evidence>
<feature type="transmembrane region" description="Helical" evidence="5">
    <location>
        <begin position="244"/>
        <end position="265"/>
    </location>
</feature>
<dbReference type="Proteomes" id="UP000198859">
    <property type="component" value="Chromosome I"/>
</dbReference>
<accession>A0A1H1TLE3</accession>
<evidence type="ECO:0000256" key="3">
    <source>
        <dbReference type="ARBA" id="ARBA00022989"/>
    </source>
</evidence>
<dbReference type="Gene3D" id="1.20.1250.20">
    <property type="entry name" value="MFS general substrate transporter like domains"/>
    <property type="match status" value="1"/>
</dbReference>
<keyword evidence="8" id="KW-1185">Reference proteome</keyword>
<feature type="domain" description="Major facilitator superfamily (MFS) profile" evidence="6">
    <location>
        <begin position="1"/>
        <end position="432"/>
    </location>
</feature>
<evidence type="ECO:0000313" key="8">
    <source>
        <dbReference type="Proteomes" id="UP000198859"/>
    </source>
</evidence>
<feature type="transmembrane region" description="Helical" evidence="5">
    <location>
        <begin position="410"/>
        <end position="428"/>
    </location>
</feature>
<feature type="transmembrane region" description="Helical" evidence="5">
    <location>
        <begin position="121"/>
        <end position="144"/>
    </location>
</feature>
<feature type="transmembrane region" description="Helical" evidence="5">
    <location>
        <begin position="377"/>
        <end position="398"/>
    </location>
</feature>
<feature type="transmembrane region" description="Helical" evidence="5">
    <location>
        <begin position="97"/>
        <end position="114"/>
    </location>
</feature>
<keyword evidence="3 5" id="KW-1133">Transmembrane helix</keyword>
<name>A0A1H1TLE3_9ACTN</name>
<feature type="transmembrane region" description="Helical" evidence="5">
    <location>
        <begin position="214"/>
        <end position="232"/>
    </location>
</feature>
<dbReference type="SUPFAM" id="SSF103473">
    <property type="entry name" value="MFS general substrate transporter"/>
    <property type="match status" value="1"/>
</dbReference>
<dbReference type="InterPro" id="IPR020846">
    <property type="entry name" value="MFS_dom"/>
</dbReference>
<feature type="transmembrane region" description="Helical" evidence="5">
    <location>
        <begin position="311"/>
        <end position="330"/>
    </location>
</feature>
<reference evidence="8" key="1">
    <citation type="submission" date="2016-10" db="EMBL/GenBank/DDBJ databases">
        <authorList>
            <person name="Varghese N."/>
            <person name="Submissions S."/>
        </authorList>
    </citation>
    <scope>NUCLEOTIDE SEQUENCE [LARGE SCALE GENOMIC DNA]</scope>
    <source>
        <strain evidence="8">DSM 22127</strain>
    </source>
</reference>
<dbReference type="AlphaFoldDB" id="A0A1H1TLE3"/>
<evidence type="ECO:0000313" key="7">
    <source>
        <dbReference type="EMBL" id="SDS61067.1"/>
    </source>
</evidence>
<evidence type="ECO:0000259" key="6">
    <source>
        <dbReference type="PROSITE" id="PS50850"/>
    </source>
</evidence>
<evidence type="ECO:0000256" key="2">
    <source>
        <dbReference type="ARBA" id="ARBA00022692"/>
    </source>
</evidence>